<reference evidence="3" key="2">
    <citation type="submission" date="2007-10" db="EMBL/GenBank/DDBJ databases">
        <authorList>
            <person name="Myers G.S."/>
        </authorList>
    </citation>
    <scope>NUCLEOTIDE SEQUENCE [LARGE SCALE GENOMIC DNA]</scope>
</reference>
<dbReference type="PANTHER" id="PTHR46401:SF2">
    <property type="entry name" value="GLYCOSYLTRANSFERASE WBBK-RELATED"/>
    <property type="match status" value="1"/>
</dbReference>
<reference evidence="3" key="1">
    <citation type="submission" date="2006-04" db="EMBL/GenBank/DDBJ databases">
        <authorList>
            <person name="Seshadri R."/>
            <person name="Federici B.A."/>
        </authorList>
    </citation>
    <scope>NUCLEOTIDE SEQUENCE [LARGE SCALE GENOMIC DNA]</scope>
</reference>
<sequence length="839" mass="97976">MKKKRIFWLGMHKLLVTTELQRLRMLGYEVFNPPYLSSIIDQSAVIDWSGSVHSTLPHEAIAILSKTQFFYNPISSEAAEILNQYFEIAIVTIDPNWLKEFLKVYHGKVIYRVYGQSYPLSHFMLNYRLLDLITERENFWFCPHHEEVLSTEDSWIKRLETRVIPYCLADEVMALQDSWTFEKNTCLPKYSLGLMCPRILDNPYYRHYYNVIKKYFRGNEYKIFGIQIVPVPNLQVIGTLDRKDFLTALNKLSGFIYHYTEPTTCYLPPIEYMTLGGPVLFLKGCLLSRYFKNVSPPGEAENLTALVNLAQQLKKGDYTLSHEIITSQAEVRKLYDPDYVWPIFDRTMTEILRSDQVASPINLLYNINTVKKNSSKKQSIEKSIVIPFHQFGPHIERGPDSSYYCVEGIARVVNLIARILAQHSTVIVTSRRSDLGKMYGFFSAYMSDPRKLKILIIEKEKNILIQKIGNKKTSVQLKSFYLVNLLIRIIKKSIRMINKFTTKVGFFLKKPSFFNIFLYSNFFIQKIKKNHYIKIINQDHSISHVIVPHYFLFPEVYRVKKSTFLYLPDYLPHFYQGSREMGDHWVWRSIARTLTKKAKLILTNSEFTRNYLPDTILRVPKEKIISFPLPYLPSPQKKENPSLINTLCEKLPRLFIFYPTRDRTSKRLDDFSKIINIVNDRLKAKGMKKRLYGVLTTQFISKKQKNNYLIHLPRLTDTALIQVYQLASALVFTSENEGNFPTQINEALYLNTPVIATNIPQITLELGEVSNFLQLVDVGDCEKFADAVLYTIDNREKVLAIQKKVRDYAKKHFSYDQFATQFLAIFEQNFTPSTQEILH</sequence>
<feature type="domain" description="Glycosyl transferase family 1" evidence="2">
    <location>
        <begin position="700"/>
        <end position="805"/>
    </location>
</feature>
<organism evidence="3 4">
    <name type="scientific">Rickettsiella grylli</name>
    <dbReference type="NCBI Taxonomy" id="59196"/>
    <lineage>
        <taxon>Bacteria</taxon>
        <taxon>Pseudomonadati</taxon>
        <taxon>Pseudomonadota</taxon>
        <taxon>Gammaproteobacteria</taxon>
        <taxon>Legionellales</taxon>
        <taxon>Coxiellaceae</taxon>
        <taxon>Rickettsiella</taxon>
    </lineage>
</organism>
<comment type="caution">
    <text evidence="3">The sequence shown here is derived from an EMBL/GenBank/DDBJ whole genome shotgun (WGS) entry which is preliminary data.</text>
</comment>
<dbReference type="EC" id="2.4.1.-" evidence="3"/>
<gene>
    <name evidence="3" type="ORF">RICGR_0926</name>
</gene>
<evidence type="ECO:0000313" key="3">
    <source>
        <dbReference type="EMBL" id="EDP46524.1"/>
    </source>
</evidence>
<dbReference type="RefSeq" id="WP_006035498.1">
    <property type="nucleotide sequence ID" value="NZ_AAQJ02000001.1"/>
</dbReference>
<evidence type="ECO:0000256" key="1">
    <source>
        <dbReference type="ARBA" id="ARBA00022679"/>
    </source>
</evidence>
<protein>
    <submittedName>
        <fullName evidence="3">Glycosyl transferase, group 1 family protein</fullName>
        <ecNumber evidence="3">2.4.1.-</ecNumber>
    </submittedName>
</protein>
<accession>A8PN81</accession>
<evidence type="ECO:0000313" key="4">
    <source>
        <dbReference type="Proteomes" id="UP000054075"/>
    </source>
</evidence>
<dbReference type="CDD" id="cd03801">
    <property type="entry name" value="GT4_PimA-like"/>
    <property type="match status" value="1"/>
</dbReference>
<dbReference type="InterPro" id="IPR001296">
    <property type="entry name" value="Glyco_trans_1"/>
</dbReference>
<dbReference type="AlphaFoldDB" id="A8PN81"/>
<dbReference type="Proteomes" id="UP000054075">
    <property type="component" value="Unassembled WGS sequence"/>
</dbReference>
<proteinExistence type="predicted"/>
<evidence type="ECO:0000259" key="2">
    <source>
        <dbReference type="Pfam" id="PF00534"/>
    </source>
</evidence>
<keyword evidence="1 3" id="KW-0808">Transferase</keyword>
<dbReference type="SUPFAM" id="SSF53756">
    <property type="entry name" value="UDP-Glycosyltransferase/glycogen phosphorylase"/>
    <property type="match status" value="1"/>
</dbReference>
<dbReference type="GO" id="GO:0009103">
    <property type="term" value="P:lipopolysaccharide biosynthetic process"/>
    <property type="evidence" value="ECO:0007669"/>
    <property type="project" value="TreeGrafter"/>
</dbReference>
<keyword evidence="3" id="KW-0328">Glycosyltransferase</keyword>
<dbReference type="eggNOG" id="COG0438">
    <property type="taxonomic scope" value="Bacteria"/>
</dbReference>
<name>A8PN81_9COXI</name>
<dbReference type="Pfam" id="PF00534">
    <property type="entry name" value="Glycos_transf_1"/>
    <property type="match status" value="1"/>
</dbReference>
<dbReference type="Gene3D" id="3.40.50.2000">
    <property type="entry name" value="Glycogen Phosphorylase B"/>
    <property type="match status" value="2"/>
</dbReference>
<dbReference type="STRING" id="59196.RICGR_0926"/>
<dbReference type="EMBL" id="AAQJ02000001">
    <property type="protein sequence ID" value="EDP46524.1"/>
    <property type="molecule type" value="Genomic_DNA"/>
</dbReference>
<dbReference type="GO" id="GO:0016757">
    <property type="term" value="F:glycosyltransferase activity"/>
    <property type="evidence" value="ECO:0007669"/>
    <property type="project" value="UniProtKB-KW"/>
</dbReference>
<dbReference type="PANTHER" id="PTHR46401">
    <property type="entry name" value="GLYCOSYLTRANSFERASE WBBK-RELATED"/>
    <property type="match status" value="1"/>
</dbReference>
<keyword evidence="4" id="KW-1185">Reference proteome</keyword>